<gene>
    <name evidence="4" type="ORF">OSB04_013059</name>
</gene>
<dbReference type="InterPro" id="IPR001537">
    <property type="entry name" value="SpoU_MeTrfase"/>
</dbReference>
<dbReference type="SUPFAM" id="SSF53098">
    <property type="entry name" value="Ribonuclease H-like"/>
    <property type="match status" value="1"/>
</dbReference>
<evidence type="ECO:0000313" key="5">
    <source>
        <dbReference type="Proteomes" id="UP001172457"/>
    </source>
</evidence>
<name>A0AA38TP87_9ASTR</name>
<dbReference type="GO" id="GO:0003723">
    <property type="term" value="F:RNA binding"/>
    <property type="evidence" value="ECO:0007669"/>
    <property type="project" value="InterPro"/>
</dbReference>
<dbReference type="InterPro" id="IPR006580">
    <property type="entry name" value="Znf_TTF"/>
</dbReference>
<dbReference type="InterPro" id="IPR055298">
    <property type="entry name" value="AtLOH3-like"/>
</dbReference>
<evidence type="ECO:0000259" key="3">
    <source>
        <dbReference type="SMART" id="SM00597"/>
    </source>
</evidence>
<dbReference type="EMBL" id="JARYMX010000003">
    <property type="protein sequence ID" value="KAJ9558445.1"/>
    <property type="molecule type" value="Genomic_DNA"/>
</dbReference>
<protein>
    <recommendedName>
        <fullName evidence="3">TTF-type domain-containing protein</fullName>
    </recommendedName>
</protein>
<dbReference type="InterPro" id="IPR029028">
    <property type="entry name" value="Alpha/beta_knot_MTases"/>
</dbReference>
<organism evidence="4 5">
    <name type="scientific">Centaurea solstitialis</name>
    <name type="common">yellow star-thistle</name>
    <dbReference type="NCBI Taxonomy" id="347529"/>
    <lineage>
        <taxon>Eukaryota</taxon>
        <taxon>Viridiplantae</taxon>
        <taxon>Streptophyta</taxon>
        <taxon>Embryophyta</taxon>
        <taxon>Tracheophyta</taxon>
        <taxon>Spermatophyta</taxon>
        <taxon>Magnoliopsida</taxon>
        <taxon>eudicotyledons</taxon>
        <taxon>Gunneridae</taxon>
        <taxon>Pentapetalae</taxon>
        <taxon>asterids</taxon>
        <taxon>campanulids</taxon>
        <taxon>Asterales</taxon>
        <taxon>Asteraceae</taxon>
        <taxon>Carduoideae</taxon>
        <taxon>Cardueae</taxon>
        <taxon>Centaureinae</taxon>
        <taxon>Centaurea</taxon>
    </lineage>
</organism>
<evidence type="ECO:0000256" key="1">
    <source>
        <dbReference type="ARBA" id="ARBA00022603"/>
    </source>
</evidence>
<keyword evidence="5" id="KW-1185">Reference proteome</keyword>
<dbReference type="GO" id="GO:0008173">
    <property type="term" value="F:RNA methyltransferase activity"/>
    <property type="evidence" value="ECO:0007669"/>
    <property type="project" value="InterPro"/>
</dbReference>
<proteinExistence type="predicted"/>
<evidence type="ECO:0000256" key="2">
    <source>
        <dbReference type="ARBA" id="ARBA00022679"/>
    </source>
</evidence>
<dbReference type="Gene3D" id="3.40.1280.10">
    <property type="match status" value="1"/>
</dbReference>
<keyword evidence="2" id="KW-0808">Transferase</keyword>
<accession>A0AA38TP87</accession>
<dbReference type="GO" id="GO:0006396">
    <property type="term" value="P:RNA processing"/>
    <property type="evidence" value="ECO:0007669"/>
    <property type="project" value="InterPro"/>
</dbReference>
<dbReference type="InterPro" id="IPR029026">
    <property type="entry name" value="tRNA_m1G_MTases_N"/>
</dbReference>
<dbReference type="AlphaFoldDB" id="A0AA38TP87"/>
<dbReference type="SMART" id="SM00597">
    <property type="entry name" value="ZnF_TTF"/>
    <property type="match status" value="1"/>
</dbReference>
<dbReference type="SUPFAM" id="SSF75217">
    <property type="entry name" value="alpha/beta knot"/>
    <property type="match status" value="1"/>
</dbReference>
<comment type="caution">
    <text evidence="4">The sequence shown here is derived from an EMBL/GenBank/DDBJ whole genome shotgun (WGS) entry which is preliminary data.</text>
</comment>
<dbReference type="Proteomes" id="UP001172457">
    <property type="component" value="Chromosome 3"/>
</dbReference>
<dbReference type="PANTHER" id="PTHR11697:SF230">
    <property type="entry name" value="ZINC FINGER, MYM DOMAIN CONTAINING 1"/>
    <property type="match status" value="1"/>
</dbReference>
<reference evidence="4" key="1">
    <citation type="submission" date="2023-03" db="EMBL/GenBank/DDBJ databases">
        <title>Chromosome-scale reference genome and RAD-based genetic map of yellow starthistle (Centaurea solstitialis) reveal putative structural variation and QTLs associated with invader traits.</title>
        <authorList>
            <person name="Reatini B."/>
            <person name="Cang F.A."/>
            <person name="Jiang Q."/>
            <person name="Mckibben M.T.W."/>
            <person name="Barker M.S."/>
            <person name="Rieseberg L.H."/>
            <person name="Dlugosch K.M."/>
        </authorList>
    </citation>
    <scope>NUCLEOTIDE SEQUENCE</scope>
    <source>
        <strain evidence="4">CAN-66</strain>
        <tissue evidence="4">Leaf</tissue>
    </source>
</reference>
<dbReference type="PANTHER" id="PTHR11697">
    <property type="entry name" value="GENERAL TRANSCRIPTION FACTOR 2-RELATED ZINC FINGER PROTEIN"/>
    <property type="match status" value="1"/>
</dbReference>
<dbReference type="InterPro" id="IPR025398">
    <property type="entry name" value="DUF4371"/>
</dbReference>
<sequence length="875" mass="99201">MPDTYDPHNSKQSRIEVNLADLPADPGLRIRILDYNPNIRDEVRRAYLLKGPCQPRSHDFPYTAFGKSSRRFNPAWFDEFSTWLEYSVNKDAAYCLCCYLFKLNVGDQAGGDSFVGLGFKNWARKDKLNTHVGGVNSAHNQARGKCEALLNKKQHIESVIIKHSDEARMDYKLRLIASIDCIRFLLRQGLAFRGHDECEDSNNRGNFLELLQFLADHNESVKAVTFKNAPSNLKLTSPDIQKDIVNVVATETTKLIVSDLGDDYFAVLIDESRDVSIKEQMSVVLRYVDRRGRIVERFLGIEHVPNTTSISLKATLDALLSRHGLSIGKLRGQGYDGASNMQGEIGGLKTLIWNENKSAHYVHCFAHQLQLTLVAMAKKNSKVSDFFFLVNNVVNVVGGSCKRRDMLRGQQIAKVFEALSSGEIPSGRGLNQETSLTRAGDTRWGSHYGTLVSIITLFPSVIDVLQMIEEDGATHEQKSEARLLSYSLHSFDFIFCLHLMKMILGITNELSQALQKKEQDIVNSMELVGVCKHQLQKMRVENDRWDSLLNQVVVVCEKHDIDVCNMDEMFSLPGRLRRKAPQMTNLHYYRVELFYAIIDLQLMELENRFNETNTDLLISMACLNPRDSFAAFDKSKLIHLAHFYPDDFSEMELLILEDQLETYIVDMRTNPKFCNLKGISDLAQKMVESKKDKLRGHFSAMNVVKNRLRNRMGDQWMNDCLVTYIEKDIFTEIDNEDIIDKFQKMKTRRAEKSTGDSLANGIGVAGRKASETKLVQVVLVSPQDFSYRRGDWLVFGSETTGLPPEALADCKSEQLGGGTLKIPMIDTYVRCLNLSVSVGIGLYEASRQLNYQQLQSHTESCNDTEQLSFAEDIFG</sequence>
<dbReference type="Pfam" id="PF00588">
    <property type="entry name" value="SpoU_methylase"/>
    <property type="match status" value="1"/>
</dbReference>
<dbReference type="InterPro" id="IPR012337">
    <property type="entry name" value="RNaseH-like_sf"/>
</dbReference>
<evidence type="ECO:0000313" key="4">
    <source>
        <dbReference type="EMBL" id="KAJ9558445.1"/>
    </source>
</evidence>
<dbReference type="GO" id="GO:0032259">
    <property type="term" value="P:methylation"/>
    <property type="evidence" value="ECO:0007669"/>
    <property type="project" value="UniProtKB-KW"/>
</dbReference>
<feature type="domain" description="TTF-type" evidence="3">
    <location>
        <begin position="68"/>
        <end position="162"/>
    </location>
</feature>
<dbReference type="Pfam" id="PF14291">
    <property type="entry name" value="DUF4371"/>
    <property type="match status" value="1"/>
</dbReference>
<keyword evidence="1" id="KW-0489">Methyltransferase</keyword>